<dbReference type="InterPro" id="IPR032830">
    <property type="entry name" value="XPB/Ssl2_N"/>
</dbReference>
<evidence type="ECO:0000313" key="4">
    <source>
        <dbReference type="Proteomes" id="UP000315677"/>
    </source>
</evidence>
<evidence type="ECO:0000313" key="3">
    <source>
        <dbReference type="EMBL" id="TQM08994.1"/>
    </source>
</evidence>
<organism evidence="3 4">
    <name type="scientific">Pseudonocardia kunmingensis</name>
    <dbReference type="NCBI Taxonomy" id="630975"/>
    <lineage>
        <taxon>Bacteria</taxon>
        <taxon>Bacillati</taxon>
        <taxon>Actinomycetota</taxon>
        <taxon>Actinomycetes</taxon>
        <taxon>Pseudonocardiales</taxon>
        <taxon>Pseudonocardiaceae</taxon>
        <taxon>Pseudonocardia</taxon>
    </lineage>
</organism>
<dbReference type="GO" id="GO:0004386">
    <property type="term" value="F:helicase activity"/>
    <property type="evidence" value="ECO:0007669"/>
    <property type="project" value="UniProtKB-KW"/>
</dbReference>
<sequence length="759" mass="80557">MGRGAIAVVSLATHLAALDPSRLTQLLEQRPDVLAEPVPRTFDELAQRLNGVDSLSQALQRVNRDELAVARVVAVLGEMEPAALASRLQAPQARVREVVGALCARGLAWDVGGRVGLPPRLAEHLGAEFGPLRPLAVIARNSHVEHLRTAVAGLGADPDGLRKPELIARLEALLTDPETVARAVRDRSPAARRHLAGMASGEIYFGGFGRQAGPTAELVRAGLLLDGPSHRQELPREVAVLIHLDDVPGMTGPPSLPPADDAAEDGRAAAEAGLRALTLLLDEARHRPLARIKKGGVGARERTRLGKRLGLAEIALWIDVAAATGLLAQTPGGYAPTDAYDTWREADPGVRWARSLLAWFALDVAPTSRETDDGEVAPPVPMVSGAGLLRRALLRAAAGGRSLRAATEQIDWFCPLHPYDDVGRSRKLAAARLEAELLGVVAADRLTELGEHLVAVAGRPDAADELARRCADLLPAARGLLVLQPDLTAVVSGQTGAAAARLLAAAAVAEAPGEATTWRFTPDSVRSALDDGWTAGELRAGLVAACDRPLPQPLDYLIGDVARRHGAVRVREVHTCVTGTEAEISEIFHTRSLRSLHLRRLAPTVLTTAADVTDVLSVLRAAGFAPIPEDADGVVVLPERTGDQVPHAPAPRARARVAAADLAARLLTDAPEPPPAGAAQVELARLDTGLDAAEVALLADALDHDRDVRIGYRNQAGNRTVREIRPQQLYGRWLHAWCHLRSAEREFTVSSIESVSPVG</sequence>
<feature type="domain" description="Helicase XPB/Ssl2 N-terminal" evidence="2">
    <location>
        <begin position="481"/>
        <end position="602"/>
    </location>
</feature>
<keyword evidence="3" id="KW-0347">Helicase</keyword>
<dbReference type="Proteomes" id="UP000315677">
    <property type="component" value="Unassembled WGS sequence"/>
</dbReference>
<protein>
    <submittedName>
        <fullName evidence="3">XPB/Ssl2-like helicase family protein</fullName>
    </submittedName>
</protein>
<evidence type="ECO:0000259" key="1">
    <source>
        <dbReference type="Pfam" id="PF13280"/>
    </source>
</evidence>
<name>A0A543DI17_9PSEU</name>
<reference evidence="3 4" key="1">
    <citation type="submission" date="2019-06" db="EMBL/GenBank/DDBJ databases">
        <title>Sequencing the genomes of 1000 actinobacteria strains.</title>
        <authorList>
            <person name="Klenk H.-P."/>
        </authorList>
    </citation>
    <scope>NUCLEOTIDE SEQUENCE [LARGE SCALE GENOMIC DNA]</scope>
    <source>
        <strain evidence="3 4">DSM 45301</strain>
    </source>
</reference>
<keyword evidence="3" id="KW-0067">ATP-binding</keyword>
<dbReference type="InterPro" id="IPR026881">
    <property type="entry name" value="WYL_dom"/>
</dbReference>
<comment type="caution">
    <text evidence="3">The sequence shown here is derived from an EMBL/GenBank/DDBJ whole genome shotgun (WGS) entry which is preliminary data.</text>
</comment>
<dbReference type="Pfam" id="PF13625">
    <property type="entry name" value="Helicase_C_3"/>
    <property type="match status" value="1"/>
</dbReference>
<evidence type="ECO:0000259" key="2">
    <source>
        <dbReference type="Pfam" id="PF13625"/>
    </source>
</evidence>
<dbReference type="AlphaFoldDB" id="A0A543DI17"/>
<proteinExistence type="predicted"/>
<accession>A0A543DI17</accession>
<dbReference type="Pfam" id="PF13280">
    <property type="entry name" value="WYL"/>
    <property type="match status" value="1"/>
</dbReference>
<dbReference type="PROSITE" id="PS52050">
    <property type="entry name" value="WYL"/>
    <property type="match status" value="1"/>
</dbReference>
<gene>
    <name evidence="3" type="ORF">FB558_4735</name>
</gene>
<feature type="domain" description="WYL" evidence="1">
    <location>
        <begin position="696"/>
        <end position="756"/>
    </location>
</feature>
<keyword evidence="4" id="KW-1185">Reference proteome</keyword>
<keyword evidence="3" id="KW-0378">Hydrolase</keyword>
<dbReference type="EMBL" id="VFPA01000003">
    <property type="protein sequence ID" value="TQM08994.1"/>
    <property type="molecule type" value="Genomic_DNA"/>
</dbReference>
<keyword evidence="3" id="KW-0547">Nucleotide-binding</keyword>